<dbReference type="AlphaFoldDB" id="Q1QNK6"/>
<organism evidence="1 2">
    <name type="scientific">Nitrobacter hamburgensis (strain DSM 10229 / NCIMB 13809 / X14)</name>
    <dbReference type="NCBI Taxonomy" id="323097"/>
    <lineage>
        <taxon>Bacteria</taxon>
        <taxon>Pseudomonadati</taxon>
        <taxon>Pseudomonadota</taxon>
        <taxon>Alphaproteobacteria</taxon>
        <taxon>Hyphomicrobiales</taxon>
        <taxon>Nitrobacteraceae</taxon>
        <taxon>Nitrobacter</taxon>
    </lineage>
</organism>
<dbReference type="KEGG" id="nha:Nham_1367"/>
<sequence>MQVAAGAASDLVDRFEELLAKHSISVPRHAETGADMLPFRSILDRLKAGFSGTPDDLRTDYTAAIAVHDLAAKVLQVKDHPRFRDLLPHLEILAKGAIHLTEPPPAYPDGYNKLIEVYWACLALSAGLTIDLDHPTDSTGRNPDVITSASTRPSRHGYAFKTIRSPYAQSILTHLEKGVDQIQRSNCSESIVALHLTPRLQSADIWPAGGSFLHWGQPAIAVASACHAMLTEVVTDNGMAKIDDIFRGTKVAGVVLCLGFCPTVAINPLTGRPTMMPLKVATLVEISQLNPLSGSFFSELTGLNHQMQTVLG</sequence>
<protein>
    <submittedName>
        <fullName evidence="1">Uncharacterized protein</fullName>
    </submittedName>
</protein>
<accession>Q1QNK6</accession>
<gene>
    <name evidence="1" type="ordered locus">Nham_1367</name>
</gene>
<dbReference type="HOGENOM" id="CLU_879359_0_0_5"/>
<evidence type="ECO:0000313" key="2">
    <source>
        <dbReference type="Proteomes" id="UP000001953"/>
    </source>
</evidence>
<dbReference type="OrthoDB" id="8439394at2"/>
<reference evidence="1 2" key="1">
    <citation type="submission" date="2006-03" db="EMBL/GenBank/DDBJ databases">
        <title>Complete sequence of chromosome of Nitrobacter hamburgensis X14.</title>
        <authorList>
            <consortium name="US DOE Joint Genome Institute"/>
            <person name="Copeland A."/>
            <person name="Lucas S."/>
            <person name="Lapidus A."/>
            <person name="Barry K."/>
            <person name="Detter J.C."/>
            <person name="Glavina del Rio T."/>
            <person name="Hammon N."/>
            <person name="Israni S."/>
            <person name="Dalin E."/>
            <person name="Tice H."/>
            <person name="Pitluck S."/>
            <person name="Chain P."/>
            <person name="Malfatti S."/>
            <person name="Shin M."/>
            <person name="Vergez L."/>
            <person name="Schmutz J."/>
            <person name="Larimer F."/>
            <person name="Land M."/>
            <person name="Hauser L."/>
            <person name="Kyrpides N."/>
            <person name="Ivanova N."/>
            <person name="Ward B."/>
            <person name="Arp D."/>
            <person name="Klotz M."/>
            <person name="Stein L."/>
            <person name="O'Mullan G."/>
            <person name="Starkenburg S."/>
            <person name="Sayavedra L."/>
            <person name="Poret-Peterson A.T."/>
            <person name="Gentry M.E."/>
            <person name="Bruce D."/>
            <person name="Richardson P."/>
        </authorList>
    </citation>
    <scope>NUCLEOTIDE SEQUENCE [LARGE SCALE GENOMIC DNA]</scope>
    <source>
        <strain evidence="2">DSM 10229 / NCIMB 13809 / X14</strain>
    </source>
</reference>
<keyword evidence="2" id="KW-1185">Reference proteome</keyword>
<proteinExistence type="predicted"/>
<name>Q1QNK6_NITHX</name>
<evidence type="ECO:0000313" key="1">
    <source>
        <dbReference type="EMBL" id="ABE62191.1"/>
    </source>
</evidence>
<dbReference type="RefSeq" id="WP_011509883.1">
    <property type="nucleotide sequence ID" value="NC_007964.1"/>
</dbReference>
<dbReference type="Proteomes" id="UP000001953">
    <property type="component" value="Chromosome"/>
</dbReference>
<dbReference type="eggNOG" id="ENOG5033MRY">
    <property type="taxonomic scope" value="Bacteria"/>
</dbReference>
<dbReference type="STRING" id="323097.Nham_1367"/>
<dbReference type="EMBL" id="CP000319">
    <property type="protein sequence ID" value="ABE62191.1"/>
    <property type="molecule type" value="Genomic_DNA"/>
</dbReference>